<evidence type="ECO:0000256" key="4">
    <source>
        <dbReference type="SAM" id="SignalP"/>
    </source>
</evidence>
<dbReference type="InterPro" id="IPR005632">
    <property type="entry name" value="Chaperone_Skp"/>
</dbReference>
<name>A0A0C1EB33_9BACT</name>
<dbReference type="PANTHER" id="PTHR35089:SF1">
    <property type="entry name" value="CHAPERONE PROTEIN SKP"/>
    <property type="match status" value="1"/>
</dbReference>
<dbReference type="EMBL" id="JSAM01000026">
    <property type="protein sequence ID" value="KIA78347.1"/>
    <property type="molecule type" value="Genomic_DNA"/>
</dbReference>
<dbReference type="SMART" id="SM00935">
    <property type="entry name" value="OmpH"/>
    <property type="match status" value="1"/>
</dbReference>
<dbReference type="InterPro" id="IPR024930">
    <property type="entry name" value="Skp_dom_sf"/>
</dbReference>
<dbReference type="Gene3D" id="3.30.910.20">
    <property type="entry name" value="Skp domain"/>
    <property type="match status" value="1"/>
</dbReference>
<dbReference type="OMA" id="CITESKY"/>
<sequence>MKNIRLALVKMLMAGSIGFILCAAAPATQDATSGTSFDKTAKIAVVNFKVCIEKSKIGKHEQTVFESLKKQMENSLQEKEKSLNEIAAKLSDPDYVDSLSNEAENELKHKYRTLNQEITQYQNQYYQALSQTNMKIVQQLQELIAKASETVAKEVGVDIVLNEESSFFYKPEFDLTDKVIDLIDKMSEADIKASATN</sequence>
<reference evidence="5 6" key="1">
    <citation type="journal article" date="2014" name="Mol. Biol. Evol.">
        <title>Massive expansion of Ubiquitination-related gene families within the Chlamydiae.</title>
        <authorList>
            <person name="Domman D."/>
            <person name="Collingro A."/>
            <person name="Lagkouvardos I."/>
            <person name="Gehre L."/>
            <person name="Weinmaier T."/>
            <person name="Rattei T."/>
            <person name="Subtil A."/>
            <person name="Horn M."/>
        </authorList>
    </citation>
    <scope>NUCLEOTIDE SEQUENCE [LARGE SCALE GENOMIC DNA]</scope>
    <source>
        <strain evidence="5 6">OEW1</strain>
    </source>
</reference>
<dbReference type="Pfam" id="PF03938">
    <property type="entry name" value="OmpH"/>
    <property type="match status" value="1"/>
</dbReference>
<proteinExistence type="inferred from homology"/>
<dbReference type="SUPFAM" id="SSF111384">
    <property type="entry name" value="OmpH-like"/>
    <property type="match status" value="1"/>
</dbReference>
<comment type="similarity">
    <text evidence="1">Belongs to the Skp family.</text>
</comment>
<protein>
    <submittedName>
        <fullName evidence="5">Skp-like protein</fullName>
    </submittedName>
</protein>
<feature type="signal peptide" evidence="4">
    <location>
        <begin position="1"/>
        <end position="23"/>
    </location>
</feature>
<evidence type="ECO:0000256" key="3">
    <source>
        <dbReference type="SAM" id="Coils"/>
    </source>
</evidence>
<dbReference type="Proteomes" id="UP000031307">
    <property type="component" value="Unassembled WGS sequence"/>
</dbReference>
<evidence type="ECO:0000256" key="1">
    <source>
        <dbReference type="ARBA" id="ARBA00009091"/>
    </source>
</evidence>
<evidence type="ECO:0000256" key="2">
    <source>
        <dbReference type="ARBA" id="ARBA00022729"/>
    </source>
</evidence>
<evidence type="ECO:0000313" key="5">
    <source>
        <dbReference type="EMBL" id="KIA78347.1"/>
    </source>
</evidence>
<dbReference type="GO" id="GO:0051082">
    <property type="term" value="F:unfolded protein binding"/>
    <property type="evidence" value="ECO:0007669"/>
    <property type="project" value="InterPro"/>
</dbReference>
<organism evidence="5 6">
    <name type="scientific">Parachlamydia acanthamoebae</name>
    <dbReference type="NCBI Taxonomy" id="83552"/>
    <lineage>
        <taxon>Bacteria</taxon>
        <taxon>Pseudomonadati</taxon>
        <taxon>Chlamydiota</taxon>
        <taxon>Chlamydiia</taxon>
        <taxon>Parachlamydiales</taxon>
        <taxon>Parachlamydiaceae</taxon>
        <taxon>Parachlamydia</taxon>
    </lineage>
</organism>
<feature type="chain" id="PRO_5002130479" evidence="4">
    <location>
        <begin position="24"/>
        <end position="197"/>
    </location>
</feature>
<feature type="coiled-coil region" evidence="3">
    <location>
        <begin position="65"/>
        <end position="124"/>
    </location>
</feature>
<dbReference type="PANTHER" id="PTHR35089">
    <property type="entry name" value="CHAPERONE PROTEIN SKP"/>
    <property type="match status" value="1"/>
</dbReference>
<dbReference type="AlphaFoldDB" id="A0A0C1EB33"/>
<dbReference type="RefSeq" id="WP_006340394.1">
    <property type="nucleotide sequence ID" value="NZ_BAWW01000007.1"/>
</dbReference>
<keyword evidence="2 4" id="KW-0732">Signal</keyword>
<comment type="caution">
    <text evidence="5">The sequence shown here is derived from an EMBL/GenBank/DDBJ whole genome shotgun (WGS) entry which is preliminary data.</text>
</comment>
<dbReference type="GO" id="GO:0050821">
    <property type="term" value="P:protein stabilization"/>
    <property type="evidence" value="ECO:0007669"/>
    <property type="project" value="TreeGrafter"/>
</dbReference>
<dbReference type="GO" id="GO:0005829">
    <property type="term" value="C:cytosol"/>
    <property type="evidence" value="ECO:0007669"/>
    <property type="project" value="TreeGrafter"/>
</dbReference>
<evidence type="ECO:0000313" key="6">
    <source>
        <dbReference type="Proteomes" id="UP000031307"/>
    </source>
</evidence>
<gene>
    <name evidence="5" type="ORF">DB43_EF00290</name>
</gene>
<accession>A0A0C1EB33</accession>
<dbReference type="PATRIC" id="fig|83552.4.peg.468"/>
<keyword evidence="3" id="KW-0175">Coiled coil</keyword>